<dbReference type="Proteomes" id="UP001595075">
    <property type="component" value="Unassembled WGS sequence"/>
</dbReference>
<protein>
    <submittedName>
        <fullName evidence="1">Uncharacterized protein</fullName>
    </submittedName>
</protein>
<evidence type="ECO:0000313" key="1">
    <source>
        <dbReference type="EMBL" id="KAL2064939.1"/>
    </source>
</evidence>
<organism evidence="1 2">
    <name type="scientific">Oculimacula yallundae</name>
    <dbReference type="NCBI Taxonomy" id="86028"/>
    <lineage>
        <taxon>Eukaryota</taxon>
        <taxon>Fungi</taxon>
        <taxon>Dikarya</taxon>
        <taxon>Ascomycota</taxon>
        <taxon>Pezizomycotina</taxon>
        <taxon>Leotiomycetes</taxon>
        <taxon>Helotiales</taxon>
        <taxon>Ploettnerulaceae</taxon>
        <taxon>Oculimacula</taxon>
    </lineage>
</organism>
<gene>
    <name evidence="1" type="ORF">VTL71DRAFT_4079</name>
</gene>
<reference evidence="1 2" key="1">
    <citation type="journal article" date="2024" name="Commun. Biol.">
        <title>Comparative genomic analysis of thermophilic fungi reveals convergent evolutionary adaptations and gene losses.</title>
        <authorList>
            <person name="Steindorff A.S."/>
            <person name="Aguilar-Pontes M.V."/>
            <person name="Robinson A.J."/>
            <person name="Andreopoulos B."/>
            <person name="LaButti K."/>
            <person name="Kuo A."/>
            <person name="Mondo S."/>
            <person name="Riley R."/>
            <person name="Otillar R."/>
            <person name="Haridas S."/>
            <person name="Lipzen A."/>
            <person name="Grimwood J."/>
            <person name="Schmutz J."/>
            <person name="Clum A."/>
            <person name="Reid I.D."/>
            <person name="Moisan M.C."/>
            <person name="Butler G."/>
            <person name="Nguyen T.T.M."/>
            <person name="Dewar K."/>
            <person name="Conant G."/>
            <person name="Drula E."/>
            <person name="Henrissat B."/>
            <person name="Hansel C."/>
            <person name="Singer S."/>
            <person name="Hutchinson M.I."/>
            <person name="de Vries R.P."/>
            <person name="Natvig D.O."/>
            <person name="Powell A.J."/>
            <person name="Tsang A."/>
            <person name="Grigoriev I.V."/>
        </authorList>
    </citation>
    <scope>NUCLEOTIDE SEQUENCE [LARGE SCALE GENOMIC DNA]</scope>
    <source>
        <strain evidence="1 2">CBS 494.80</strain>
    </source>
</reference>
<sequence length="69" mass="7814">MQICPLAKVIRVIIIEAFQPIYPSTPFGKPNKVQTRQAHPTHYIHTPPESIKTWSCACPMNNQGFPARL</sequence>
<proteinExistence type="predicted"/>
<dbReference type="EMBL" id="JAZHXI010000013">
    <property type="protein sequence ID" value="KAL2064939.1"/>
    <property type="molecule type" value="Genomic_DNA"/>
</dbReference>
<keyword evidence="2" id="KW-1185">Reference proteome</keyword>
<name>A0ABR4C6N3_9HELO</name>
<comment type="caution">
    <text evidence="1">The sequence shown here is derived from an EMBL/GenBank/DDBJ whole genome shotgun (WGS) entry which is preliminary data.</text>
</comment>
<evidence type="ECO:0000313" key="2">
    <source>
        <dbReference type="Proteomes" id="UP001595075"/>
    </source>
</evidence>
<accession>A0ABR4C6N3</accession>